<accession>X0Y4C8</accession>
<protein>
    <submittedName>
        <fullName evidence="1">Uncharacterized protein</fullName>
    </submittedName>
</protein>
<sequence>GWDADCTAATAGTIIGVTRGYRWMMAQGWQIVDRYANTTRQDMPEDETITSFADRLGELAERVIIEQGGQRVIVNGKPVYRICQEKPVSIEPLPNLADQAISMRSEMKSEIETAIVQESTVEEKARAAYLAICLDLAKPFRGKYPGQWSKCLAALNDYWKLVQVLYHHSPVPAGDKLRAKAAAAGLKKPAKKKDLW</sequence>
<name>X0Y4C8_9ZZZZ</name>
<gene>
    <name evidence="1" type="ORF">S01H1_80888</name>
</gene>
<feature type="non-terminal residue" evidence="1">
    <location>
        <position position="1"/>
    </location>
</feature>
<evidence type="ECO:0000313" key="1">
    <source>
        <dbReference type="EMBL" id="GAG50799.1"/>
    </source>
</evidence>
<comment type="caution">
    <text evidence="1">The sequence shown here is derived from an EMBL/GenBank/DDBJ whole genome shotgun (WGS) entry which is preliminary data.</text>
</comment>
<dbReference type="EMBL" id="BARS01054673">
    <property type="protein sequence ID" value="GAG50799.1"/>
    <property type="molecule type" value="Genomic_DNA"/>
</dbReference>
<proteinExistence type="predicted"/>
<dbReference type="AlphaFoldDB" id="X0Y4C8"/>
<reference evidence="1" key="1">
    <citation type="journal article" date="2014" name="Front. Microbiol.">
        <title>High frequency of phylogenetically diverse reductive dehalogenase-homologous genes in deep subseafloor sedimentary metagenomes.</title>
        <authorList>
            <person name="Kawai M."/>
            <person name="Futagami T."/>
            <person name="Toyoda A."/>
            <person name="Takaki Y."/>
            <person name="Nishi S."/>
            <person name="Hori S."/>
            <person name="Arai W."/>
            <person name="Tsubouchi T."/>
            <person name="Morono Y."/>
            <person name="Uchiyama I."/>
            <person name="Ito T."/>
            <person name="Fujiyama A."/>
            <person name="Inagaki F."/>
            <person name="Takami H."/>
        </authorList>
    </citation>
    <scope>NUCLEOTIDE SEQUENCE</scope>
    <source>
        <strain evidence="1">Expedition CK06-06</strain>
    </source>
</reference>
<organism evidence="1">
    <name type="scientific">marine sediment metagenome</name>
    <dbReference type="NCBI Taxonomy" id="412755"/>
    <lineage>
        <taxon>unclassified sequences</taxon>
        <taxon>metagenomes</taxon>
        <taxon>ecological metagenomes</taxon>
    </lineage>
</organism>